<dbReference type="EMBL" id="VTPC01090858">
    <property type="protein sequence ID" value="KAF2881091.1"/>
    <property type="molecule type" value="Genomic_DNA"/>
</dbReference>
<dbReference type="Proteomes" id="UP000801492">
    <property type="component" value="Unassembled WGS sequence"/>
</dbReference>
<evidence type="ECO:0000313" key="2">
    <source>
        <dbReference type="EMBL" id="KAF2881091.1"/>
    </source>
</evidence>
<keyword evidence="3" id="KW-1185">Reference proteome</keyword>
<proteinExistence type="predicted"/>
<gene>
    <name evidence="2" type="ORF">ILUMI_25093</name>
</gene>
<dbReference type="AlphaFoldDB" id="A0A8K0C931"/>
<dbReference type="OrthoDB" id="6369833at2759"/>
<evidence type="ECO:0000313" key="3">
    <source>
        <dbReference type="Proteomes" id="UP000801492"/>
    </source>
</evidence>
<feature type="compositionally biased region" description="Low complexity" evidence="1">
    <location>
        <begin position="76"/>
        <end position="87"/>
    </location>
</feature>
<evidence type="ECO:0000256" key="1">
    <source>
        <dbReference type="SAM" id="MobiDB-lite"/>
    </source>
</evidence>
<sequence>MPTAKSFASNQSTSEIIILEAETSNTDTALAMESDSARDKRKHNQSGSTDTGSAREDDLSVIDSSAESSIQGNEVADNAAKSAAADSVTDEVAVRMEDLRNICKKRILRQWQLDWNNSNAKLKQIKPEVGKTIYPTDLNRREQV</sequence>
<organism evidence="2 3">
    <name type="scientific">Ignelater luminosus</name>
    <name type="common">Cucubano</name>
    <name type="synonym">Pyrophorus luminosus</name>
    <dbReference type="NCBI Taxonomy" id="2038154"/>
    <lineage>
        <taxon>Eukaryota</taxon>
        <taxon>Metazoa</taxon>
        <taxon>Ecdysozoa</taxon>
        <taxon>Arthropoda</taxon>
        <taxon>Hexapoda</taxon>
        <taxon>Insecta</taxon>
        <taxon>Pterygota</taxon>
        <taxon>Neoptera</taxon>
        <taxon>Endopterygota</taxon>
        <taxon>Coleoptera</taxon>
        <taxon>Polyphaga</taxon>
        <taxon>Elateriformia</taxon>
        <taxon>Elateroidea</taxon>
        <taxon>Elateridae</taxon>
        <taxon>Agrypninae</taxon>
        <taxon>Pyrophorini</taxon>
        <taxon>Ignelater</taxon>
    </lineage>
</organism>
<accession>A0A8K0C931</accession>
<name>A0A8K0C931_IGNLU</name>
<comment type="caution">
    <text evidence="2">The sequence shown here is derived from an EMBL/GenBank/DDBJ whole genome shotgun (WGS) entry which is preliminary data.</text>
</comment>
<reference evidence="2" key="1">
    <citation type="submission" date="2019-08" db="EMBL/GenBank/DDBJ databases">
        <title>The genome of the North American firefly Photinus pyralis.</title>
        <authorList>
            <consortium name="Photinus pyralis genome working group"/>
            <person name="Fallon T.R."/>
            <person name="Sander Lower S.E."/>
            <person name="Weng J.-K."/>
        </authorList>
    </citation>
    <scope>NUCLEOTIDE SEQUENCE</scope>
    <source>
        <strain evidence="2">TRF0915ILg1</strain>
        <tissue evidence="2">Whole body</tissue>
    </source>
</reference>
<feature type="compositionally biased region" description="Polar residues" evidence="1">
    <location>
        <begin position="62"/>
        <end position="72"/>
    </location>
</feature>
<protein>
    <submittedName>
        <fullName evidence="2">Uncharacterized protein</fullName>
    </submittedName>
</protein>
<feature type="region of interest" description="Disordered" evidence="1">
    <location>
        <begin position="18"/>
        <end position="89"/>
    </location>
</feature>
<feature type="non-terminal residue" evidence="2">
    <location>
        <position position="144"/>
    </location>
</feature>